<dbReference type="EMBL" id="LSYV01000108">
    <property type="protein sequence ID" value="KXZ42989.1"/>
    <property type="molecule type" value="Genomic_DNA"/>
</dbReference>
<organism evidence="1 2">
    <name type="scientific">Gonium pectorale</name>
    <name type="common">Green alga</name>
    <dbReference type="NCBI Taxonomy" id="33097"/>
    <lineage>
        <taxon>Eukaryota</taxon>
        <taxon>Viridiplantae</taxon>
        <taxon>Chlorophyta</taxon>
        <taxon>core chlorophytes</taxon>
        <taxon>Chlorophyceae</taxon>
        <taxon>CS clade</taxon>
        <taxon>Chlamydomonadales</taxon>
        <taxon>Volvocaceae</taxon>
        <taxon>Gonium</taxon>
    </lineage>
</organism>
<dbReference type="OrthoDB" id="532588at2759"/>
<sequence length="183" mass="20315">MSYSQSQQQSNRSLVLHLDTFGRSHMAEAFGEVQPSDFPLHHVYFAYWNKTGIKGWSSKMDRTKYKEVPSYYTIKVNGNALSTVRDMKDTGPDTPQTAAYCLKGTLRDVDGVRPSASVFRIEIEKVCSGDAACALIPDPSRVFVSSRGHVAWSIWSVHQKLAVNGAAPRDHAWCPVQAAINLP</sequence>
<name>A0A150FZH6_GONPE</name>
<dbReference type="Proteomes" id="UP000075714">
    <property type="component" value="Unassembled WGS sequence"/>
</dbReference>
<dbReference type="AlphaFoldDB" id="A0A150FZH6"/>
<comment type="caution">
    <text evidence="1">The sequence shown here is derived from an EMBL/GenBank/DDBJ whole genome shotgun (WGS) entry which is preliminary data.</text>
</comment>
<evidence type="ECO:0000313" key="2">
    <source>
        <dbReference type="Proteomes" id="UP000075714"/>
    </source>
</evidence>
<accession>A0A150FZH6</accession>
<proteinExistence type="predicted"/>
<keyword evidence="2" id="KW-1185">Reference proteome</keyword>
<reference evidence="2" key="1">
    <citation type="journal article" date="2016" name="Nat. Commun.">
        <title>The Gonium pectorale genome demonstrates co-option of cell cycle regulation during the evolution of multicellularity.</title>
        <authorList>
            <person name="Hanschen E.R."/>
            <person name="Marriage T.N."/>
            <person name="Ferris P.J."/>
            <person name="Hamaji T."/>
            <person name="Toyoda A."/>
            <person name="Fujiyama A."/>
            <person name="Neme R."/>
            <person name="Noguchi H."/>
            <person name="Minakuchi Y."/>
            <person name="Suzuki M."/>
            <person name="Kawai-Toyooka H."/>
            <person name="Smith D.R."/>
            <person name="Sparks H."/>
            <person name="Anderson J."/>
            <person name="Bakaric R."/>
            <person name="Luria V."/>
            <person name="Karger A."/>
            <person name="Kirschner M.W."/>
            <person name="Durand P.M."/>
            <person name="Michod R.E."/>
            <person name="Nozaki H."/>
            <person name="Olson B.J."/>
        </authorList>
    </citation>
    <scope>NUCLEOTIDE SEQUENCE [LARGE SCALE GENOMIC DNA]</scope>
    <source>
        <strain evidence="2">NIES-2863</strain>
    </source>
</reference>
<protein>
    <submittedName>
        <fullName evidence="1">Uncharacterized protein</fullName>
    </submittedName>
</protein>
<gene>
    <name evidence="1" type="ORF">GPECTOR_108g184</name>
</gene>
<evidence type="ECO:0000313" key="1">
    <source>
        <dbReference type="EMBL" id="KXZ42989.1"/>
    </source>
</evidence>